<dbReference type="Proteomes" id="UP000078551">
    <property type="component" value="Plasmid pRphaN771a"/>
</dbReference>
<reference evidence="1 2" key="1">
    <citation type="submission" date="2015-11" db="EMBL/GenBank/DDBJ databases">
        <title>The limits of bacterial species coexistence and the symbiotic plasmid transference in sympatric Rhizobium populations.</title>
        <authorList>
            <person name="Perez-Carrascal O.M."/>
            <person name="VanInsberghe D."/>
            <person name="Juarez S."/>
            <person name="Polz M.F."/>
            <person name="Vinuesa P."/>
            <person name="Gonzalez V."/>
        </authorList>
    </citation>
    <scope>NUCLEOTIDE SEQUENCE [LARGE SCALE GENOMIC DNA]</scope>
    <source>
        <strain evidence="1 2">N771</strain>
        <plasmid evidence="1 2">pRphaN771a</plasmid>
    </source>
</reference>
<organism evidence="1 2">
    <name type="scientific">Rhizobium phaseoli</name>
    <dbReference type="NCBI Taxonomy" id="396"/>
    <lineage>
        <taxon>Bacteria</taxon>
        <taxon>Pseudomonadati</taxon>
        <taxon>Pseudomonadota</taxon>
        <taxon>Alphaproteobacteria</taxon>
        <taxon>Hyphomicrobiales</taxon>
        <taxon>Rhizobiaceae</taxon>
        <taxon>Rhizobium/Agrobacterium group</taxon>
        <taxon>Rhizobium</taxon>
    </lineage>
</organism>
<sequence length="422" mass="46980">MADETQNPTDKTFTGKHFADVMAQWPSGESTLASIAETVLRGDGAEFKDFGTDYTVEGDQLVATFHDGNIRRTDAAEFMTAVGQRYPAQLEAAESDIEQEHFAALTTRQKLDFLLSDDCHLSEYQQLRGTVELLSTLDGVQSHTTSDLTEYKLQDGKLIVRDVDPASEEKHWSIYDANDLSVINSHTREELAREMRIDEAAFMETLEQTLLHMREEGVSEVENQRHGTFRLEGDMITLVQSDGDFSARALNDLSTDLTDEQIAAHRAPTEQTRSLPVSDAVLDEVFEKHADPYMRSVHGLDDAMPALSSEQVAQLVVQVSEDDRRTQADESFKHGFPSNFMAAEIDEFTANVEAARAYWAENPHPLQQTPSMETPADDQVDYGPAVENVRKLRFAAMADRAEAAACHDKGGRTLETTNEQGA</sequence>
<protein>
    <submittedName>
        <fullName evidence="1">Uncharacterized protein</fullName>
    </submittedName>
</protein>
<name>A0ABM6CFL6_9HYPH</name>
<dbReference type="RefSeq" id="WP_064832691.1">
    <property type="nucleotide sequence ID" value="NZ_CP013569.1"/>
</dbReference>
<keyword evidence="2" id="KW-1185">Reference proteome</keyword>
<dbReference type="EMBL" id="CP013569">
    <property type="protein sequence ID" value="ANL87071.1"/>
    <property type="molecule type" value="Genomic_DNA"/>
</dbReference>
<geneLocation type="plasmid" evidence="1 2">
    <name>pRphaN771a</name>
</geneLocation>
<proteinExistence type="predicted"/>
<evidence type="ECO:0000313" key="2">
    <source>
        <dbReference type="Proteomes" id="UP000078551"/>
    </source>
</evidence>
<accession>A0ABM6CFL6</accession>
<evidence type="ECO:0000313" key="1">
    <source>
        <dbReference type="EMBL" id="ANL87071.1"/>
    </source>
</evidence>
<keyword evidence="1" id="KW-0614">Plasmid</keyword>
<gene>
    <name evidence="1" type="ORF">AMC81_PA00048</name>
</gene>